<keyword evidence="3" id="KW-0812">Transmembrane</keyword>
<comment type="caution">
    <text evidence="4">The sequence shown here is derived from an EMBL/GenBank/DDBJ whole genome shotgun (WGS) entry which is preliminary data.</text>
</comment>
<evidence type="ECO:0000256" key="3">
    <source>
        <dbReference type="SAM" id="Phobius"/>
    </source>
</evidence>
<dbReference type="AlphaFoldDB" id="A0A9W7WB65"/>
<gene>
    <name evidence="4" type="ORF">IRJ41_003459</name>
</gene>
<keyword evidence="3" id="KW-0472">Membrane</keyword>
<organism evidence="4 5">
    <name type="scientific">Triplophysa rosa</name>
    <name type="common">Cave loach</name>
    <dbReference type="NCBI Taxonomy" id="992332"/>
    <lineage>
        <taxon>Eukaryota</taxon>
        <taxon>Metazoa</taxon>
        <taxon>Chordata</taxon>
        <taxon>Craniata</taxon>
        <taxon>Vertebrata</taxon>
        <taxon>Euteleostomi</taxon>
        <taxon>Actinopterygii</taxon>
        <taxon>Neopterygii</taxon>
        <taxon>Teleostei</taxon>
        <taxon>Ostariophysi</taxon>
        <taxon>Cypriniformes</taxon>
        <taxon>Nemacheilidae</taxon>
        <taxon>Triplophysa</taxon>
    </lineage>
</organism>
<feature type="transmembrane region" description="Helical" evidence="3">
    <location>
        <begin position="743"/>
        <end position="762"/>
    </location>
</feature>
<dbReference type="Proteomes" id="UP001059041">
    <property type="component" value="Linkage Group LG24"/>
</dbReference>
<feature type="compositionally biased region" description="Polar residues" evidence="2">
    <location>
        <begin position="288"/>
        <end position="303"/>
    </location>
</feature>
<evidence type="ECO:0000313" key="4">
    <source>
        <dbReference type="EMBL" id="KAI7791658.1"/>
    </source>
</evidence>
<accession>A0A9W7WB65</accession>
<feature type="compositionally biased region" description="Polar residues" evidence="2">
    <location>
        <begin position="598"/>
        <end position="613"/>
    </location>
</feature>
<dbReference type="PANTHER" id="PTHR15715:SF26">
    <property type="entry name" value="COILED-COIL DOMAIN-CONTAINING PROTEIN 136"/>
    <property type="match status" value="1"/>
</dbReference>
<feature type="region of interest" description="Disordered" evidence="2">
    <location>
        <begin position="29"/>
        <end position="94"/>
    </location>
</feature>
<feature type="coiled-coil region" evidence="1">
    <location>
        <begin position="362"/>
        <end position="424"/>
    </location>
</feature>
<dbReference type="GO" id="GO:0001675">
    <property type="term" value="P:acrosome assembly"/>
    <property type="evidence" value="ECO:0007669"/>
    <property type="project" value="TreeGrafter"/>
</dbReference>
<dbReference type="GO" id="GO:0002080">
    <property type="term" value="C:acrosomal membrane"/>
    <property type="evidence" value="ECO:0007669"/>
    <property type="project" value="TreeGrafter"/>
</dbReference>
<feature type="coiled-coil region" evidence="1">
    <location>
        <begin position="672"/>
        <end position="734"/>
    </location>
</feature>
<feature type="compositionally biased region" description="Basic and acidic residues" evidence="2">
    <location>
        <begin position="61"/>
        <end position="75"/>
    </location>
</feature>
<feature type="region of interest" description="Disordered" evidence="2">
    <location>
        <begin position="285"/>
        <end position="318"/>
    </location>
</feature>
<dbReference type="InterPro" id="IPR051176">
    <property type="entry name" value="Cent_Immune-Sig_Mod"/>
</dbReference>
<feature type="region of interest" description="Disordered" evidence="2">
    <location>
        <begin position="595"/>
        <end position="628"/>
    </location>
</feature>
<proteinExistence type="predicted"/>
<name>A0A9W7WB65_TRIRA</name>
<dbReference type="PANTHER" id="PTHR15715">
    <property type="entry name" value="CENTROSOMAL PROTEIN OF 170 KDA"/>
    <property type="match status" value="1"/>
</dbReference>
<feature type="compositionally biased region" description="Acidic residues" evidence="2">
    <location>
        <begin position="76"/>
        <end position="92"/>
    </location>
</feature>
<evidence type="ECO:0000256" key="1">
    <source>
        <dbReference type="SAM" id="Coils"/>
    </source>
</evidence>
<protein>
    <submittedName>
        <fullName evidence="4">Coiled-coil domain-containing protein 136-like</fullName>
    </submittedName>
</protein>
<keyword evidence="1" id="KW-0175">Coiled coil</keyword>
<reference evidence="4" key="1">
    <citation type="submission" date="2021-02" db="EMBL/GenBank/DDBJ databases">
        <title>Comparative genomics reveals that relaxation of natural selection precedes convergent phenotypic evolution of cavefish.</title>
        <authorList>
            <person name="Peng Z."/>
        </authorList>
    </citation>
    <scope>NUCLEOTIDE SEQUENCE</scope>
    <source>
        <tissue evidence="4">Muscle</tissue>
    </source>
</reference>
<keyword evidence="5" id="KW-1185">Reference proteome</keyword>
<keyword evidence="3" id="KW-1133">Transmembrane helix</keyword>
<dbReference type="EMBL" id="JAFHDT010000024">
    <property type="protein sequence ID" value="KAI7791658.1"/>
    <property type="molecule type" value="Genomic_DNA"/>
</dbReference>
<evidence type="ECO:0000256" key="2">
    <source>
        <dbReference type="SAM" id="MobiDB-lite"/>
    </source>
</evidence>
<dbReference type="Gene3D" id="1.20.5.1160">
    <property type="entry name" value="Vasodilator-stimulated phosphoprotein"/>
    <property type="match status" value="1"/>
</dbReference>
<evidence type="ECO:0000313" key="5">
    <source>
        <dbReference type="Proteomes" id="UP001059041"/>
    </source>
</evidence>
<sequence length="767" mass="86543">MDCGLRLPPVIEEVLDAADDVCDLKTERPGIGIDMTAKERESLEENEDRDQKNTEVGNGEKGQEDEREKKEVKEENTEEGEEQTGTDEEDELELLRSQVVQLLLELEETREVSQRHEESYNELQGILEEERLASAHQAESFTRQIQRLQAQLRSVQEELDSLEEEKASELWEAQGELRVAQEEVQELQQAAEEAAAERENDIALLQEELCRLRAELERLRGTTQEYELELTTLRAEISMKSQCREEREKAAGDVDQLMEECRSLKDECQTLKNGNKQLSEKLEMLEQQRASSSDSYLSLTTEQNDGDDTQNDGEKEEKTEAYVSTLGVEQGGKWVDAYTQKNISFEGKPVTPTGRSGGFSEVFSLKDQLKQAEEKASQVQRECEGLKGELLELQGLYECSQRERAGLEAELQRCRMELDRLGGRKAQIGLAVRCGQGSLNAKMATLAHRSYAGGSNRAQAQLRSVQEELDSLEEEKASELWEAQGELRVAQEEVQELQQAAEEAAAERENDIALLQEELCRLRAELERLRGTTQEYELELTTLRAEISMKSQCREEREKAAGDVDQLMEECRSLKDECQTLKNGNKQLSEKLEMLEQQRASSSDSYLSLTTEQNDGDDTQNDGEKEEKTEAYVSTLGVEQGGKWVDAYTQKNISFEGKPVTPTGRSGGFSEVFSLKDQLKQAEEKASQVQRECEGLKGELLELQGLYECSQRERAGLEAELQRCRMELDRLGGRKAQEIEGDWNLVMVVAVAAAAVLLIPCLTRALA</sequence>
<dbReference type="GO" id="GO:0007338">
    <property type="term" value="P:single fertilization"/>
    <property type="evidence" value="ECO:0007669"/>
    <property type="project" value="TreeGrafter"/>
</dbReference>
<feature type="compositionally biased region" description="Basic and acidic residues" evidence="2">
    <location>
        <begin position="36"/>
        <end position="53"/>
    </location>
</feature>